<dbReference type="AlphaFoldDB" id="A0A0K1P5F5"/>
<name>A0A0K1P5F5_9MOLU</name>
<evidence type="ECO:0000313" key="7">
    <source>
        <dbReference type="Proteomes" id="UP000067243"/>
    </source>
</evidence>
<dbReference type="RefSeq" id="WP_075048015.1">
    <property type="nucleotide sequence ID" value="NZ_CP012328.1"/>
</dbReference>
<dbReference type="InterPro" id="IPR041931">
    <property type="entry name" value="DNA_pol3_alpha_thumb_dom"/>
</dbReference>
<dbReference type="GO" id="GO:0006260">
    <property type="term" value="P:DNA replication"/>
    <property type="evidence" value="ECO:0007669"/>
    <property type="project" value="UniProtKB-KW"/>
</dbReference>
<dbReference type="Pfam" id="PF02811">
    <property type="entry name" value="PHP"/>
    <property type="match status" value="1"/>
</dbReference>
<keyword evidence="2" id="KW-0548">Nucleotidyltransferase</keyword>
<keyword evidence="3" id="KW-0235">DNA replication</keyword>
<dbReference type="CDD" id="cd07431">
    <property type="entry name" value="PHP_PolIIIA"/>
    <property type="match status" value="1"/>
</dbReference>
<dbReference type="EMBL" id="CP012328">
    <property type="protein sequence ID" value="AKU79409.1"/>
    <property type="molecule type" value="Genomic_DNA"/>
</dbReference>
<dbReference type="Gene3D" id="3.20.20.140">
    <property type="entry name" value="Metal-dependent hydrolases"/>
    <property type="match status" value="1"/>
</dbReference>
<sequence>MKYTNLLGVQSCYNFLNSTIKISDYIEFLIRNNIKAAFYADENVMYGAFEFYDLCKKNKIKPIIGLKITIESSEIYLYSKNNKGYKNLIIASSLIQEKIDMNKEFGIADILELIDDNLFVVVKSESIKLIDSIISKVKEDNFFYGVDCVLNNNNNNNIIYVNSINYLYKNDFESYKALFALKNNNSFDNVDIKNNLYYIDNLELEKVIDIKIHNHNLERIINNVEDNVIEENTKHFLKYENAKKMPSDSYLRFICEQNLDEYIDNNKIDNKSIYKNRLSYELDTIFKMGFSDYFLIVFDLITKAKEMNILYGPGRGSAAGSLVSFLLNITKLDPIKWNLIFERFLNIERVTLPDIDLDFQDDRRDELLEYLFNKYGKYHFATISTFQTIGVKNALRDCARVLELPLNDVNEMTKYISNENMLDLEKALLENKTLSMYKVKYPKLFEISKLLIGLPRQSGTHAAGVVFCDLKINEVVPIKVGINGILQTQYPMNYLERIGLIKTDILGLRNLTILQDVLKLIHKDKNIKIDLYNIPLNDEATFKTLNEGNTSGIFQLESKGMTDLLVKMNVSSVNDIALTSALFRPGPQDNIKVFLDRKNGIEKNYIINEDLNDILESTNGIIIYQEQVLEILKKIAGFSYNKADLIRRAISKKNYDLIKQEASNFIECSKLRGYSEEASSELWNYIEKFASYGFNKSHAIAYSLISYWMAYLKTHFKSNFYCCLLNSVIRNEDKTRQYIEELKRDNFIITAPSLRKPYINYQSKGTIIYMPLSVIKYIGPEFLKRIKEVYKKDKLIFENPLLLLSNLQETTLNEQKYLALVYSGAFDKYNLSRKSLVKYKEEVFNLIKSYKQINDNKLILDLPIIKDNEEELLSYEKEYIGFYISSHPIIRIRKNIKNIKKLTILKMINSPNMDVNSVVYLENIITKVDKNNNEMAFISCSDETMTIEVTVFSSIYKSIKSKLEKGSYYIISIKTQLYKNKITYSIGNFIEKVK</sequence>
<accession>A0A0K1P5F5</accession>
<dbReference type="Pfam" id="PF17657">
    <property type="entry name" value="DNA_pol3_finger"/>
    <property type="match status" value="1"/>
</dbReference>
<protein>
    <submittedName>
        <fullName evidence="6">DNA polymerase III subunit alpha</fullName>
    </submittedName>
</protein>
<dbReference type="GO" id="GO:0008408">
    <property type="term" value="F:3'-5' exonuclease activity"/>
    <property type="evidence" value="ECO:0007669"/>
    <property type="project" value="InterPro"/>
</dbReference>
<dbReference type="SMART" id="SM00481">
    <property type="entry name" value="POLIIIAc"/>
    <property type="match status" value="1"/>
</dbReference>
<dbReference type="STRING" id="216946.STURO_v1c01610"/>
<proteinExistence type="predicted"/>
<dbReference type="PANTHER" id="PTHR32294:SF0">
    <property type="entry name" value="DNA POLYMERASE III SUBUNIT ALPHA"/>
    <property type="match status" value="1"/>
</dbReference>
<dbReference type="InterPro" id="IPR040982">
    <property type="entry name" value="DNA_pol3_finger"/>
</dbReference>
<dbReference type="KEGG" id="stur:STURON_00163"/>
<feature type="domain" description="Polymerase/histidinol phosphatase N-terminal" evidence="5">
    <location>
        <begin position="9"/>
        <end position="72"/>
    </location>
</feature>
<dbReference type="GO" id="GO:0003887">
    <property type="term" value="F:DNA-directed DNA polymerase activity"/>
    <property type="evidence" value="ECO:0007669"/>
    <property type="project" value="UniProtKB-KW"/>
</dbReference>
<dbReference type="Proteomes" id="UP000067243">
    <property type="component" value="Chromosome"/>
</dbReference>
<evidence type="ECO:0000256" key="2">
    <source>
        <dbReference type="ARBA" id="ARBA00022695"/>
    </source>
</evidence>
<keyword evidence="7" id="KW-1185">Reference proteome</keyword>
<dbReference type="PATRIC" id="fig|216946.3.peg.161"/>
<keyword evidence="1" id="KW-0808">Transferase</keyword>
<dbReference type="InterPro" id="IPR011708">
    <property type="entry name" value="DNA_pol3_alpha_NTPase_dom"/>
</dbReference>
<dbReference type="Pfam" id="PF07733">
    <property type="entry name" value="DNA_pol3_alpha"/>
    <property type="match status" value="1"/>
</dbReference>
<dbReference type="InterPro" id="IPR004805">
    <property type="entry name" value="DnaE2/DnaE/PolC"/>
</dbReference>
<organism evidence="6 7">
    <name type="scientific">Spiroplasma turonicum</name>
    <dbReference type="NCBI Taxonomy" id="216946"/>
    <lineage>
        <taxon>Bacteria</taxon>
        <taxon>Bacillati</taxon>
        <taxon>Mycoplasmatota</taxon>
        <taxon>Mollicutes</taxon>
        <taxon>Entomoplasmatales</taxon>
        <taxon>Spiroplasmataceae</taxon>
        <taxon>Spiroplasma</taxon>
    </lineage>
</organism>
<evidence type="ECO:0000259" key="5">
    <source>
        <dbReference type="SMART" id="SM00481"/>
    </source>
</evidence>
<dbReference type="InterPro" id="IPR003141">
    <property type="entry name" value="Pol/His_phosphatase_N"/>
</dbReference>
<evidence type="ECO:0000256" key="4">
    <source>
        <dbReference type="ARBA" id="ARBA00022932"/>
    </source>
</evidence>
<evidence type="ECO:0000256" key="1">
    <source>
        <dbReference type="ARBA" id="ARBA00022679"/>
    </source>
</evidence>
<dbReference type="OrthoDB" id="9803237at2"/>
<evidence type="ECO:0000256" key="3">
    <source>
        <dbReference type="ARBA" id="ARBA00022705"/>
    </source>
</evidence>
<dbReference type="Gene3D" id="1.10.10.1600">
    <property type="entry name" value="Bacterial DNA polymerase III alpha subunit, thumb domain"/>
    <property type="match status" value="1"/>
</dbReference>
<evidence type="ECO:0000313" key="6">
    <source>
        <dbReference type="EMBL" id="AKU79409.1"/>
    </source>
</evidence>
<keyword evidence="4" id="KW-0239">DNA-directed DNA polymerase</keyword>
<gene>
    <name evidence="6" type="primary">dnaE</name>
    <name evidence="6" type="ORF">STURON_00163</name>
</gene>
<dbReference type="InterPro" id="IPR004013">
    <property type="entry name" value="PHP_dom"/>
</dbReference>
<dbReference type="NCBIfam" id="TIGR00594">
    <property type="entry name" value="polc"/>
    <property type="match status" value="1"/>
</dbReference>
<reference evidence="6 7" key="1">
    <citation type="journal article" date="2015" name="Genome Announc.">
        <title>Complete Genome Sequence of Spiroplasma turonicum Strain Tab4cT, a Parasite of a Horse Fly, Haematopota sp. (Diptera: Tabanidae).</title>
        <authorList>
            <person name="Davis R.E."/>
            <person name="Shao J."/>
            <person name="Zhao Y."/>
            <person name="Gasparich G.E."/>
            <person name="Gaynor B.J."/>
            <person name="Donofrio N."/>
        </authorList>
    </citation>
    <scope>NUCLEOTIDE SEQUENCE [LARGE SCALE GENOMIC DNA]</scope>
    <source>
        <strain evidence="6 7">Tab4c</strain>
    </source>
</reference>
<dbReference type="PANTHER" id="PTHR32294">
    <property type="entry name" value="DNA POLYMERASE III SUBUNIT ALPHA"/>
    <property type="match status" value="1"/>
</dbReference>
<dbReference type="CDD" id="cd04485">
    <property type="entry name" value="DnaE_OBF"/>
    <property type="match status" value="1"/>
</dbReference>